<evidence type="ECO:0000256" key="2">
    <source>
        <dbReference type="ARBA" id="ARBA00022475"/>
    </source>
</evidence>
<evidence type="ECO:0000259" key="10">
    <source>
        <dbReference type="Pfam" id="PF20238"/>
    </source>
</evidence>
<dbReference type="STRING" id="289078.A0A2X0KSP5"/>
<dbReference type="CDD" id="cd21176">
    <property type="entry name" value="LPMO_auxiliary-like"/>
    <property type="match status" value="1"/>
</dbReference>
<comment type="subcellular location">
    <subcellularLocation>
        <location evidence="1">Cell membrane</location>
        <topology evidence="1">Lipid-anchor</topology>
        <topology evidence="1">GPI-anchor</topology>
    </subcellularLocation>
</comment>
<evidence type="ECO:0000313" key="12">
    <source>
        <dbReference type="Proteomes" id="UP000249723"/>
    </source>
</evidence>
<dbReference type="InterPro" id="IPR046936">
    <property type="entry name" value="BIM1-like"/>
</dbReference>
<dbReference type="GO" id="GO:0005886">
    <property type="term" value="C:plasma membrane"/>
    <property type="evidence" value="ECO:0007669"/>
    <property type="project" value="UniProtKB-SubCell"/>
</dbReference>
<dbReference type="Pfam" id="PF20238">
    <property type="entry name" value="BIM1-like_dom"/>
    <property type="match status" value="1"/>
</dbReference>
<keyword evidence="2" id="KW-1003">Cell membrane</keyword>
<evidence type="ECO:0000256" key="7">
    <source>
        <dbReference type="ARBA" id="ARBA00023288"/>
    </source>
</evidence>
<evidence type="ECO:0000256" key="1">
    <source>
        <dbReference type="ARBA" id="ARBA00004609"/>
    </source>
</evidence>
<feature type="chain" id="PRO_5030060082" evidence="9">
    <location>
        <begin position="17"/>
        <end position="226"/>
    </location>
</feature>
<keyword evidence="12" id="KW-1185">Reference proteome</keyword>
<organism evidence="11 12">
    <name type="scientific">Microbotryum saponariae</name>
    <dbReference type="NCBI Taxonomy" id="289078"/>
    <lineage>
        <taxon>Eukaryota</taxon>
        <taxon>Fungi</taxon>
        <taxon>Dikarya</taxon>
        <taxon>Basidiomycota</taxon>
        <taxon>Pucciniomycotina</taxon>
        <taxon>Microbotryomycetes</taxon>
        <taxon>Microbotryales</taxon>
        <taxon>Microbotryaceae</taxon>
        <taxon>Microbotryum</taxon>
    </lineage>
</organism>
<dbReference type="OrthoDB" id="2146436at2759"/>
<reference evidence="12" key="1">
    <citation type="submission" date="2016-10" db="EMBL/GenBank/DDBJ databases">
        <authorList>
            <person name="Jeantristanb JTB J.-T."/>
            <person name="Ricardo R."/>
        </authorList>
    </citation>
    <scope>NUCLEOTIDE SEQUENCE [LARGE SCALE GENOMIC DNA]</scope>
</reference>
<evidence type="ECO:0000313" key="11">
    <source>
        <dbReference type="EMBL" id="SCZ89201.1"/>
    </source>
</evidence>
<accession>A0A2X0KSP5</accession>
<name>A0A2X0KSP5_9BASI</name>
<dbReference type="InterPro" id="IPR046530">
    <property type="entry name" value="BIM1-like_dom"/>
</dbReference>
<sequence>MKFSLAVLALVPLVAAHFTLDYPATRGFDEDLEPRFCGGLPNPSSERAPFPLSGPGSILIDSHHPSAQVAIIAAVGYTNVTSFADFNKTASGQATTGMLMPFGTIQGQGEWCFNVDFSTLGATNITDGTPATIQVEYNGGDGLLLQCADVILVNNYVAPSNLTCRNATSASTSTSNASTTTTATTTASDTNNTPAATTTGAKSAAGKHVVGGLVGSLSIVALALLV</sequence>
<keyword evidence="6" id="KW-0325">Glycoprotein</keyword>
<evidence type="ECO:0000256" key="6">
    <source>
        <dbReference type="ARBA" id="ARBA00023180"/>
    </source>
</evidence>
<keyword evidence="7" id="KW-0449">Lipoprotein</keyword>
<gene>
    <name evidence="11" type="ORF">BZ3500_MVSOF-1268-A1-R1_CHR1-1G01025</name>
</gene>
<evidence type="ECO:0000256" key="8">
    <source>
        <dbReference type="SAM" id="MobiDB-lite"/>
    </source>
</evidence>
<dbReference type="GO" id="GO:0098552">
    <property type="term" value="C:side of membrane"/>
    <property type="evidence" value="ECO:0007669"/>
    <property type="project" value="UniProtKB-KW"/>
</dbReference>
<dbReference type="PANTHER" id="PTHR34992:SF11">
    <property type="entry name" value="COPPER ACQUISITION FACTOR BIM1-LIKE DOMAIN-CONTAINING PROTEIN"/>
    <property type="match status" value="1"/>
</dbReference>
<dbReference type="AlphaFoldDB" id="A0A2X0KSP5"/>
<feature type="region of interest" description="Disordered" evidence="8">
    <location>
        <begin position="166"/>
        <end position="201"/>
    </location>
</feature>
<keyword evidence="5" id="KW-0472">Membrane</keyword>
<protein>
    <submittedName>
        <fullName evidence="11">BZ3500_MvSof-1268-A1-R1_Chr1-1g01025 protein</fullName>
    </submittedName>
</protein>
<keyword evidence="4 9" id="KW-0732">Signal</keyword>
<dbReference type="PANTHER" id="PTHR34992">
    <property type="entry name" value="HYPHAL ANASTAMOSIS-7 PROTEIN"/>
    <property type="match status" value="1"/>
</dbReference>
<feature type="domain" description="Copper acquisition factor BIM1-like" evidence="10">
    <location>
        <begin position="16"/>
        <end position="168"/>
    </location>
</feature>
<feature type="signal peptide" evidence="9">
    <location>
        <begin position="1"/>
        <end position="16"/>
    </location>
</feature>
<evidence type="ECO:0000256" key="9">
    <source>
        <dbReference type="SAM" id="SignalP"/>
    </source>
</evidence>
<dbReference type="Proteomes" id="UP000249723">
    <property type="component" value="Unassembled WGS sequence"/>
</dbReference>
<dbReference type="EMBL" id="FMWP01000013">
    <property type="protein sequence ID" value="SCZ89201.1"/>
    <property type="molecule type" value="Genomic_DNA"/>
</dbReference>
<keyword evidence="3" id="KW-0336">GPI-anchor</keyword>
<proteinExistence type="predicted"/>
<evidence type="ECO:0000256" key="4">
    <source>
        <dbReference type="ARBA" id="ARBA00022729"/>
    </source>
</evidence>
<evidence type="ECO:0000256" key="3">
    <source>
        <dbReference type="ARBA" id="ARBA00022622"/>
    </source>
</evidence>
<evidence type="ECO:0000256" key="5">
    <source>
        <dbReference type="ARBA" id="ARBA00023136"/>
    </source>
</evidence>